<organism evidence="6">
    <name type="scientific">Chromera velia CCMP2878</name>
    <dbReference type="NCBI Taxonomy" id="1169474"/>
    <lineage>
        <taxon>Eukaryota</taxon>
        <taxon>Sar</taxon>
        <taxon>Alveolata</taxon>
        <taxon>Colpodellida</taxon>
        <taxon>Chromeraceae</taxon>
        <taxon>Chromera</taxon>
    </lineage>
</organism>
<dbReference type="InterPro" id="IPR005182">
    <property type="entry name" value="YdbS-like_PH"/>
</dbReference>
<evidence type="ECO:0000313" key="6">
    <source>
        <dbReference type="EMBL" id="CEM46984.1"/>
    </source>
</evidence>
<dbReference type="AlphaFoldDB" id="A0A0G4HRG4"/>
<evidence type="ECO:0000256" key="1">
    <source>
        <dbReference type="SAM" id="Coils"/>
    </source>
</evidence>
<evidence type="ECO:0000259" key="5">
    <source>
        <dbReference type="Pfam" id="PF03703"/>
    </source>
</evidence>
<dbReference type="Pfam" id="PF03703">
    <property type="entry name" value="bPH_2"/>
    <property type="match status" value="1"/>
</dbReference>
<dbReference type="VEuPathDB" id="CryptoDB:Cvel_8121"/>
<protein>
    <recommendedName>
        <fullName evidence="5">YdbS-like PH domain-containing protein</fullName>
    </recommendedName>
</protein>
<dbReference type="PANTHER" id="PTHR35688:SF2">
    <property type="entry name" value="NAD(P)-LINKED OXIDOREDUCTASE SUPERFAMILY PROTEIN"/>
    <property type="match status" value="1"/>
</dbReference>
<gene>
    <name evidence="6" type="ORF">Cvel_8121</name>
</gene>
<sequence>MGLSRLPLFGLCSLPLALFVCERATQCDGWRLPEDYPILKRGSLSRSLLLSSEGYLPPSPSPSFSRRRRAPSPSSVLLAEADEQPGAAGGLSSSQLQSALSLAEKSKTEQTPAQAKAAKEERQRKKEKALAKAKEKAKKTKDAKERAAAREKLVLKKETVFMDTRPSWTEIVLPALIIWTIIGLIPFLAALARQLWVKYEFTSRRIRVQSGLQGKDTTEVIYPEISEMKYLKRGFGVFDVGDVNILLKDGSKLEMRSVPNFDGTVAYVEKRIKEAEDRAEALRLETRERNLQGSSGAS</sequence>
<feature type="region of interest" description="Disordered" evidence="2">
    <location>
        <begin position="102"/>
        <end position="144"/>
    </location>
</feature>
<accession>A0A0G4HRG4</accession>
<evidence type="ECO:0000256" key="2">
    <source>
        <dbReference type="SAM" id="MobiDB-lite"/>
    </source>
</evidence>
<name>A0A0G4HRG4_9ALVE</name>
<keyword evidence="4" id="KW-0732">Signal</keyword>
<feature type="transmembrane region" description="Helical" evidence="3">
    <location>
        <begin position="171"/>
        <end position="196"/>
    </location>
</feature>
<feature type="coiled-coil region" evidence="1">
    <location>
        <begin position="265"/>
        <end position="292"/>
    </location>
</feature>
<keyword evidence="1" id="KW-0175">Coiled coil</keyword>
<feature type="compositionally biased region" description="Basic and acidic residues" evidence="2">
    <location>
        <begin position="117"/>
        <end position="144"/>
    </location>
</feature>
<feature type="chain" id="PRO_5005192119" description="YdbS-like PH domain-containing protein" evidence="4">
    <location>
        <begin position="30"/>
        <end position="298"/>
    </location>
</feature>
<reference evidence="6" key="1">
    <citation type="submission" date="2014-11" db="EMBL/GenBank/DDBJ databases">
        <authorList>
            <person name="Otto D Thomas"/>
            <person name="Naeem Raeece"/>
        </authorList>
    </citation>
    <scope>NUCLEOTIDE SEQUENCE</scope>
</reference>
<proteinExistence type="predicted"/>
<keyword evidence="3" id="KW-0472">Membrane</keyword>
<keyword evidence="3" id="KW-0812">Transmembrane</keyword>
<keyword evidence="3" id="KW-1133">Transmembrane helix</keyword>
<evidence type="ECO:0000256" key="3">
    <source>
        <dbReference type="SAM" id="Phobius"/>
    </source>
</evidence>
<feature type="signal peptide" evidence="4">
    <location>
        <begin position="1"/>
        <end position="29"/>
    </location>
</feature>
<feature type="domain" description="YdbS-like PH" evidence="5">
    <location>
        <begin position="197"/>
        <end position="262"/>
    </location>
</feature>
<dbReference type="EMBL" id="CDMZ01003604">
    <property type="protein sequence ID" value="CEM46984.1"/>
    <property type="molecule type" value="Genomic_DNA"/>
</dbReference>
<evidence type="ECO:0000256" key="4">
    <source>
        <dbReference type="SAM" id="SignalP"/>
    </source>
</evidence>
<feature type="region of interest" description="Disordered" evidence="2">
    <location>
        <begin position="52"/>
        <end position="75"/>
    </location>
</feature>
<dbReference type="PANTHER" id="PTHR35688">
    <property type="entry name" value="NAD(P)-LINKED OXIDOREDUCTASE SUPERFAMILY PROTEIN"/>
    <property type="match status" value="1"/>
</dbReference>